<evidence type="ECO:0000313" key="4">
    <source>
        <dbReference type="Proteomes" id="UP001055439"/>
    </source>
</evidence>
<feature type="domain" description="DUF7798" evidence="2">
    <location>
        <begin position="268"/>
        <end position="539"/>
    </location>
</feature>
<dbReference type="PANTHER" id="PTHR36011">
    <property type="entry name" value="BAT2 DOMAIN PROTEIN"/>
    <property type="match status" value="1"/>
</dbReference>
<name>A0A9E7J9P6_9LILI</name>
<dbReference type="Pfam" id="PF25074">
    <property type="entry name" value="DUF7798"/>
    <property type="match status" value="1"/>
</dbReference>
<gene>
    <name evidence="3" type="ORF">MUK42_25860</name>
</gene>
<dbReference type="OrthoDB" id="1922570at2759"/>
<feature type="region of interest" description="Disordered" evidence="1">
    <location>
        <begin position="119"/>
        <end position="142"/>
    </location>
</feature>
<dbReference type="EMBL" id="CP097502">
    <property type="protein sequence ID" value="URD73140.1"/>
    <property type="molecule type" value="Genomic_DNA"/>
</dbReference>
<dbReference type="PANTHER" id="PTHR36011:SF1">
    <property type="entry name" value="BAT2 DOMAIN PROTEIN"/>
    <property type="match status" value="1"/>
</dbReference>
<evidence type="ECO:0000256" key="1">
    <source>
        <dbReference type="SAM" id="MobiDB-lite"/>
    </source>
</evidence>
<proteinExistence type="predicted"/>
<keyword evidence="4" id="KW-1185">Reference proteome</keyword>
<accession>A0A9E7J9P6</accession>
<sequence>MTVHGSRNDLFSALDQVSPLIIAVQHVRGRFTLRRRRGRGILFTAKTSGRRWTGNGERMEEGEGNKCPPENQEKKPREGGGGWGFSSFSIFSNLQKAAEDISVNAVEAIKNAGITDLQSMDSDAAQGQERKGGEDESENNKLRKSALDRLEKASEDSLFGQGLKVLDNSVETFAFGAWSALGNAWKGGSRLVSRLEHSAANLADSIQHGDLPGSPSIIETGKTFTTKGMEVLERVGKETMDLLIVETGLEVEKDPVNQQADEEEFEEVTFDRCFYIYGGPDLLEELEALSSHHVLLFNRRKTKLLAEQKSLYNAKLLQVQQFFSLGTIVEENGVDPDIKNVIETTAGDSDTEMKRLCESSVKKAADIAAGFTSSLGGLTEKDIIQRATDGLETIHSECIHRLSELCCSAISQLLALGKSVISSANKAKNEEINSDSLKIDWPGDSALKAKVIRYKAQSMIGDMETISNSFITGISDIIEAHLTVIQGVSSDKQVGLPHTSVQEKANVITNHFRAGQTSAAEKIQDALHYLTYVVLSTSMPTMTGSSMAFITYSDRG</sequence>
<dbReference type="Proteomes" id="UP001055439">
    <property type="component" value="Chromosome 1"/>
</dbReference>
<dbReference type="AlphaFoldDB" id="A0A9E7J9P6"/>
<feature type="compositionally biased region" description="Basic and acidic residues" evidence="1">
    <location>
        <begin position="128"/>
        <end position="142"/>
    </location>
</feature>
<evidence type="ECO:0000313" key="3">
    <source>
        <dbReference type="EMBL" id="URD73140.1"/>
    </source>
</evidence>
<protein>
    <recommendedName>
        <fullName evidence="2">DUF7798 domain-containing protein</fullName>
    </recommendedName>
</protein>
<dbReference type="InterPro" id="IPR056700">
    <property type="entry name" value="DUF7798"/>
</dbReference>
<evidence type="ECO:0000259" key="2">
    <source>
        <dbReference type="Pfam" id="PF25074"/>
    </source>
</evidence>
<reference evidence="3" key="1">
    <citation type="submission" date="2022-05" db="EMBL/GenBank/DDBJ databases">
        <title>The Musa troglodytarum L. genome provides insights into the mechanism of non-climacteric behaviour and enrichment of carotenoids.</title>
        <authorList>
            <person name="Wang J."/>
        </authorList>
    </citation>
    <scope>NUCLEOTIDE SEQUENCE</scope>
    <source>
        <tissue evidence="3">Leaf</tissue>
    </source>
</reference>
<organism evidence="3 4">
    <name type="scientific">Musa troglodytarum</name>
    <name type="common">fe'i banana</name>
    <dbReference type="NCBI Taxonomy" id="320322"/>
    <lineage>
        <taxon>Eukaryota</taxon>
        <taxon>Viridiplantae</taxon>
        <taxon>Streptophyta</taxon>
        <taxon>Embryophyta</taxon>
        <taxon>Tracheophyta</taxon>
        <taxon>Spermatophyta</taxon>
        <taxon>Magnoliopsida</taxon>
        <taxon>Liliopsida</taxon>
        <taxon>Zingiberales</taxon>
        <taxon>Musaceae</taxon>
        <taxon>Musa</taxon>
    </lineage>
</organism>
<feature type="region of interest" description="Disordered" evidence="1">
    <location>
        <begin position="51"/>
        <end position="80"/>
    </location>
</feature>